<keyword evidence="4" id="KW-1185">Reference proteome</keyword>
<feature type="transmembrane region" description="Helical" evidence="2">
    <location>
        <begin position="322"/>
        <end position="345"/>
    </location>
</feature>
<comment type="caution">
    <text evidence="3">The sequence shown here is derived from an EMBL/GenBank/DDBJ whole genome shotgun (WGS) entry which is preliminary data.</text>
</comment>
<proteinExistence type="predicted"/>
<feature type="transmembrane region" description="Helical" evidence="2">
    <location>
        <begin position="53"/>
        <end position="74"/>
    </location>
</feature>
<evidence type="ECO:0000256" key="1">
    <source>
        <dbReference type="SAM" id="MobiDB-lite"/>
    </source>
</evidence>
<dbReference type="SUPFAM" id="SSF52058">
    <property type="entry name" value="L domain-like"/>
    <property type="match status" value="1"/>
</dbReference>
<dbReference type="Proteomes" id="UP001209570">
    <property type="component" value="Unassembled WGS sequence"/>
</dbReference>
<keyword evidence="2" id="KW-0472">Membrane</keyword>
<keyword evidence="2" id="KW-0812">Transmembrane</keyword>
<evidence type="ECO:0000256" key="2">
    <source>
        <dbReference type="SAM" id="Phobius"/>
    </source>
</evidence>
<accession>A0AAD5LZY6</accession>
<organism evidence="3 4">
    <name type="scientific">Pythium insidiosum</name>
    <name type="common">Pythiosis disease agent</name>
    <dbReference type="NCBI Taxonomy" id="114742"/>
    <lineage>
        <taxon>Eukaryota</taxon>
        <taxon>Sar</taxon>
        <taxon>Stramenopiles</taxon>
        <taxon>Oomycota</taxon>
        <taxon>Peronosporomycetes</taxon>
        <taxon>Pythiales</taxon>
        <taxon>Pythiaceae</taxon>
        <taxon>Pythium</taxon>
    </lineage>
</organism>
<evidence type="ECO:0000313" key="4">
    <source>
        <dbReference type="Proteomes" id="UP001209570"/>
    </source>
</evidence>
<sequence>MTRAPSPTTKTTPAPTKSKQSAADAISTHTFVVTVAVPFTVYGMVFDLTKIDIVVAVHAVIAIYHTSALAKMTLASSMTGYLVFSWPSSTPGGVLGLESKHFNAIFAVREVIETLLQTLQAYRLSQFVARRGINSFFVTLLVINCWITPLIQQRFANSIAVQRLLCLAADITLDFASSVLISSALLVPYVDQFDWRVGDFPMSKWYDLRWLITAMNEFQLIHVTTWSDLFMRLLFSGSMIMSMNKVKYLLRRPWASPPDDGHQAKTVAKDIVKPKSHPNATAKVAVATNADPNDSPVGPPATEPITSSVDQFPHRPHRAVSLVLLVFDVALVSWGFIVLVAFVVAGRQPDVRECAMQTRPWFTARPACALLVVSCAADDSSPAMSQRRQELVLDQVQPSTVMSLVLRDCPALHVSPQLATLQRLVGLKIANSSIVSWTGDAVLRDALHPHLLFVFMERVSFPDGLLPDGLLAADFPRRLLDIEVCVSNLRALPDDLHEKWGAGGIVFLERSALTHVPPVLLKMEIAGLSLHGNAITEIPSDLIAHPTIGLLRLVDNPIKALPPLVDASTFVMQRLCVDDSKLSGPLPAWASADVGDRVVARRTPLCAEAADWRLDSSLICTAPEFITCPAYPLEELDGSI</sequence>
<name>A0AAD5LZY6_PYTIN</name>
<feature type="transmembrane region" description="Helical" evidence="2">
    <location>
        <begin position="164"/>
        <end position="190"/>
    </location>
</feature>
<reference evidence="3" key="1">
    <citation type="submission" date="2021-12" db="EMBL/GenBank/DDBJ databases">
        <title>Prjna785345.</title>
        <authorList>
            <person name="Rujirawat T."/>
            <person name="Krajaejun T."/>
        </authorList>
    </citation>
    <scope>NUCLEOTIDE SEQUENCE</scope>
    <source>
        <strain evidence="3">Pi057C3</strain>
    </source>
</reference>
<feature type="region of interest" description="Disordered" evidence="1">
    <location>
        <begin position="1"/>
        <end position="21"/>
    </location>
</feature>
<dbReference type="AlphaFoldDB" id="A0AAD5LZY6"/>
<feature type="transmembrane region" description="Helical" evidence="2">
    <location>
        <begin position="210"/>
        <end position="235"/>
    </location>
</feature>
<feature type="transmembrane region" description="Helical" evidence="2">
    <location>
        <begin position="26"/>
        <end position="46"/>
    </location>
</feature>
<feature type="compositionally biased region" description="Low complexity" evidence="1">
    <location>
        <begin position="1"/>
        <end position="19"/>
    </location>
</feature>
<protein>
    <submittedName>
        <fullName evidence="3">Uncharacterized protein</fullName>
    </submittedName>
</protein>
<gene>
    <name evidence="3" type="ORF">P43SY_004697</name>
</gene>
<evidence type="ECO:0000313" key="3">
    <source>
        <dbReference type="EMBL" id="KAJ0398120.1"/>
    </source>
</evidence>
<dbReference type="EMBL" id="JAKCXM010000227">
    <property type="protein sequence ID" value="KAJ0398120.1"/>
    <property type="molecule type" value="Genomic_DNA"/>
</dbReference>
<keyword evidence="2" id="KW-1133">Transmembrane helix</keyword>
<feature type="transmembrane region" description="Helical" evidence="2">
    <location>
        <begin position="133"/>
        <end position="152"/>
    </location>
</feature>